<evidence type="ECO:0000313" key="1">
    <source>
        <dbReference type="EMBL" id="SDM00177.1"/>
    </source>
</evidence>
<comment type="caution">
    <text evidence="1">The sequence shown here is derived from an EMBL/GenBank/DDBJ whole genome shotgun (WGS) entry which is preliminary data.</text>
</comment>
<accession>A0ABY0QW56</accession>
<proteinExistence type="predicted"/>
<gene>
    <name evidence="1" type="ORF">SAMN05216273_11086</name>
</gene>
<protein>
    <recommendedName>
        <fullName evidence="3">Transposase</fullName>
    </recommendedName>
</protein>
<organism evidence="1 2">
    <name type="scientific">Chryseobacterium taihuense</name>
    <dbReference type="NCBI Taxonomy" id="1141221"/>
    <lineage>
        <taxon>Bacteria</taxon>
        <taxon>Pseudomonadati</taxon>
        <taxon>Bacteroidota</taxon>
        <taxon>Flavobacteriia</taxon>
        <taxon>Flavobacteriales</taxon>
        <taxon>Weeksellaceae</taxon>
        <taxon>Chryseobacterium group</taxon>
        <taxon>Chryseobacterium</taxon>
    </lineage>
</organism>
<dbReference type="Proteomes" id="UP000199242">
    <property type="component" value="Unassembled WGS sequence"/>
</dbReference>
<keyword evidence="2" id="KW-1185">Reference proteome</keyword>
<evidence type="ECO:0008006" key="3">
    <source>
        <dbReference type="Google" id="ProtNLM"/>
    </source>
</evidence>
<name>A0ABY0QW56_9FLAO</name>
<dbReference type="EMBL" id="FNHD01000010">
    <property type="protein sequence ID" value="SDM00177.1"/>
    <property type="molecule type" value="Genomic_DNA"/>
</dbReference>
<sequence>MKFTLGINIPTFQHLIVNRLNMNNVEKALKKHIIHL</sequence>
<reference evidence="1 2" key="1">
    <citation type="submission" date="2016-10" db="EMBL/GenBank/DDBJ databases">
        <authorList>
            <person name="Varghese N."/>
            <person name="Submissions S."/>
        </authorList>
    </citation>
    <scope>NUCLEOTIDE SEQUENCE [LARGE SCALE GENOMIC DNA]</scope>
    <source>
        <strain evidence="1 2">CGMCC 1.10941</strain>
    </source>
</reference>
<evidence type="ECO:0000313" key="2">
    <source>
        <dbReference type="Proteomes" id="UP000199242"/>
    </source>
</evidence>